<evidence type="ECO:0000256" key="2">
    <source>
        <dbReference type="ARBA" id="ARBA00009477"/>
    </source>
</evidence>
<dbReference type="SUPFAM" id="SSF51230">
    <property type="entry name" value="Single hybrid motif"/>
    <property type="match status" value="1"/>
</dbReference>
<dbReference type="PANTHER" id="PTHR30386:SF26">
    <property type="entry name" value="TRANSPORT PROTEIN COMB"/>
    <property type="match status" value="1"/>
</dbReference>
<dbReference type="InterPro" id="IPR058634">
    <property type="entry name" value="AaeA-lik-b-barrel"/>
</dbReference>
<dbReference type="EMBL" id="AP024601">
    <property type="protein sequence ID" value="BCU80342.1"/>
    <property type="molecule type" value="Genomic_DNA"/>
</dbReference>
<dbReference type="CDD" id="cd06850">
    <property type="entry name" value="biotinyl_domain"/>
    <property type="match status" value="1"/>
</dbReference>
<dbReference type="Pfam" id="PF25963">
    <property type="entry name" value="Beta-barrel_AAEA"/>
    <property type="match status" value="1"/>
</dbReference>
<accession>A0A8D5ZLZ4</accession>
<evidence type="ECO:0000313" key="9">
    <source>
        <dbReference type="Proteomes" id="UP000677436"/>
    </source>
</evidence>
<keyword evidence="4" id="KW-1133">Transmembrane helix</keyword>
<organism evidence="8 9">
    <name type="scientific">Polycladomyces abyssicola</name>
    <dbReference type="NCBI Taxonomy" id="1125966"/>
    <lineage>
        <taxon>Bacteria</taxon>
        <taxon>Bacillati</taxon>
        <taxon>Bacillota</taxon>
        <taxon>Bacilli</taxon>
        <taxon>Bacillales</taxon>
        <taxon>Thermoactinomycetaceae</taxon>
        <taxon>Polycladomyces</taxon>
    </lineage>
</organism>
<dbReference type="GO" id="GO:0016020">
    <property type="term" value="C:membrane"/>
    <property type="evidence" value="ECO:0007669"/>
    <property type="project" value="UniProtKB-SubCell"/>
</dbReference>
<dbReference type="InterPro" id="IPR011053">
    <property type="entry name" value="Single_hybrid_motif"/>
</dbReference>
<dbReference type="PANTHER" id="PTHR30386">
    <property type="entry name" value="MEMBRANE FUSION SUBUNIT OF EMRAB-TOLC MULTIDRUG EFFLUX PUMP"/>
    <property type="match status" value="1"/>
</dbReference>
<comment type="subcellular location">
    <subcellularLocation>
        <location evidence="1">Membrane</location>
        <topology evidence="1">Single-pass membrane protein</topology>
    </subcellularLocation>
</comment>
<evidence type="ECO:0000256" key="4">
    <source>
        <dbReference type="ARBA" id="ARBA00022989"/>
    </source>
</evidence>
<sequence length="217" mass="23162">MKKMIAIMIVFAVVIFGGGAAALYYMNEVQNYVLVDNAKVQGNLTMITAPVAGKITEWKVKEGQYVNKGDVVARIQASPTQPGEAPQTVNVTAPQSGTVIQSKSETGNLVSAGTPLAMTTDLNHLYVVAEVDETKIQDVKQGNAVKISIDAFPDQKFTGKVEQIGLGTESTFSMMPNINTGGNYTEVVQRIPVKISLDGYAGARLVPGLNADVKIEK</sequence>
<dbReference type="Pfam" id="PF25997">
    <property type="entry name" value="BSH_YhbJ"/>
    <property type="match status" value="1"/>
</dbReference>
<reference evidence="8" key="2">
    <citation type="journal article" date="2021" name="Microbiol. Resour. Announc.">
        <title>Complete Genome Sequence of Polycladomyces abyssicola JIR-001T, Isolated from Hemipelagic Sediment in Deep Seawater.</title>
        <authorList>
            <person name="Tsubouchi T."/>
            <person name="Kaneko Y."/>
        </authorList>
    </citation>
    <scope>NUCLEOTIDE SEQUENCE</scope>
    <source>
        <strain evidence="8">JIR-001</strain>
    </source>
</reference>
<evidence type="ECO:0000313" key="8">
    <source>
        <dbReference type="EMBL" id="BCU80342.1"/>
    </source>
</evidence>
<dbReference type="Proteomes" id="UP000677436">
    <property type="component" value="Chromosome"/>
</dbReference>
<dbReference type="AlphaFoldDB" id="A0A8D5ZLZ4"/>
<gene>
    <name evidence="8" type="primary">emrA</name>
    <name evidence="8" type="ORF">JIR001_01250</name>
</gene>
<dbReference type="KEGG" id="pabs:JIR001_01250"/>
<keyword evidence="3" id="KW-0812">Transmembrane</keyword>
<keyword evidence="9" id="KW-1185">Reference proteome</keyword>
<dbReference type="Gene3D" id="2.40.30.170">
    <property type="match status" value="1"/>
</dbReference>
<protein>
    <submittedName>
        <fullName evidence="8">Multidrug resistance protein A</fullName>
    </submittedName>
</protein>
<dbReference type="Gene3D" id="2.40.50.100">
    <property type="match status" value="1"/>
</dbReference>
<feature type="domain" description="YhbJ barrel-sandwich hybrid" evidence="7">
    <location>
        <begin position="44"/>
        <end position="121"/>
    </location>
</feature>
<comment type="similarity">
    <text evidence="2">Belongs to the membrane fusion protein (MFP) (TC 8.A.1) family.</text>
</comment>
<evidence type="ECO:0000256" key="1">
    <source>
        <dbReference type="ARBA" id="ARBA00004167"/>
    </source>
</evidence>
<dbReference type="InterPro" id="IPR050739">
    <property type="entry name" value="MFP"/>
</dbReference>
<dbReference type="RefSeq" id="WP_212773746.1">
    <property type="nucleotide sequence ID" value="NZ_AP024601.1"/>
</dbReference>
<evidence type="ECO:0000259" key="6">
    <source>
        <dbReference type="Pfam" id="PF25963"/>
    </source>
</evidence>
<evidence type="ECO:0000256" key="5">
    <source>
        <dbReference type="ARBA" id="ARBA00023136"/>
    </source>
</evidence>
<keyword evidence="5" id="KW-0472">Membrane</keyword>
<dbReference type="InterPro" id="IPR058635">
    <property type="entry name" value="BSH_YhbJ"/>
</dbReference>
<dbReference type="GO" id="GO:0055085">
    <property type="term" value="P:transmembrane transport"/>
    <property type="evidence" value="ECO:0007669"/>
    <property type="project" value="InterPro"/>
</dbReference>
<proteinExistence type="inferred from homology"/>
<evidence type="ECO:0000256" key="3">
    <source>
        <dbReference type="ARBA" id="ARBA00022692"/>
    </source>
</evidence>
<feature type="domain" description="p-hydroxybenzoic acid efflux pump subunit AaeA-like beta-barrel" evidence="6">
    <location>
        <begin position="125"/>
        <end position="215"/>
    </location>
</feature>
<reference evidence="8" key="1">
    <citation type="journal article" date="2013" name="Int. J. Syst. Evol. Microbiol.">
        <title>Polycladomyces abyssicola gen. nov., sp. nov., a thermophilic filamentous bacterium isolated from hemipelagic sediment.</title>
        <authorList>
            <person name="Tsubouchi T."/>
            <person name="Shimane Y."/>
            <person name="Mori K."/>
            <person name="Usui K."/>
            <person name="Hiraki T."/>
            <person name="Tame A."/>
            <person name="Uematsu K."/>
            <person name="Maruyama T."/>
            <person name="Hatada Y."/>
        </authorList>
    </citation>
    <scope>NUCLEOTIDE SEQUENCE</scope>
    <source>
        <strain evidence="8">JIR-001</strain>
    </source>
</reference>
<name>A0A8D5ZLZ4_9BACL</name>
<evidence type="ECO:0000259" key="7">
    <source>
        <dbReference type="Pfam" id="PF25997"/>
    </source>
</evidence>